<dbReference type="AlphaFoldDB" id="A0A8S4ANZ4"/>
<dbReference type="Pfam" id="PF01554">
    <property type="entry name" value="MatE"/>
    <property type="match status" value="1"/>
</dbReference>
<feature type="transmembrane region" description="Helical" evidence="3">
    <location>
        <begin position="335"/>
        <end position="354"/>
    </location>
</feature>
<dbReference type="GO" id="GO:0042910">
    <property type="term" value="F:xenobiotic transmembrane transporter activity"/>
    <property type="evidence" value="ECO:0007669"/>
    <property type="project" value="InterPro"/>
</dbReference>
<dbReference type="PANTHER" id="PTHR11206">
    <property type="entry name" value="MULTIDRUG RESISTANCE PROTEIN"/>
    <property type="match status" value="1"/>
</dbReference>
<keyword evidence="3" id="KW-0472">Membrane</keyword>
<feature type="region of interest" description="Disordered" evidence="2">
    <location>
        <begin position="1"/>
        <end position="26"/>
    </location>
</feature>
<dbReference type="EMBL" id="CAJRST010004446">
    <property type="protein sequence ID" value="CAG5873712.1"/>
    <property type="molecule type" value="Genomic_DNA"/>
</dbReference>
<accession>A0A8S4ANZ4</accession>
<dbReference type="OrthoDB" id="2126698at2759"/>
<evidence type="ECO:0000256" key="3">
    <source>
        <dbReference type="SAM" id="Phobius"/>
    </source>
</evidence>
<comment type="caution">
    <text evidence="4">The sequence shown here is derived from an EMBL/GenBank/DDBJ whole genome shotgun (WGS) entry which is preliminary data.</text>
</comment>
<feature type="transmembrane region" description="Helical" evidence="3">
    <location>
        <begin position="145"/>
        <end position="165"/>
    </location>
</feature>
<dbReference type="GO" id="GO:0016020">
    <property type="term" value="C:membrane"/>
    <property type="evidence" value="ECO:0007669"/>
    <property type="project" value="InterPro"/>
</dbReference>
<gene>
    <name evidence="4" type="ORF">MMEN_LOCUS5162</name>
</gene>
<feature type="region of interest" description="Disordered" evidence="2">
    <location>
        <begin position="359"/>
        <end position="389"/>
    </location>
</feature>
<feature type="transmembrane region" description="Helical" evidence="3">
    <location>
        <begin position="177"/>
        <end position="195"/>
    </location>
</feature>
<proteinExistence type="inferred from homology"/>
<keyword evidence="3" id="KW-0812">Transmembrane</keyword>
<evidence type="ECO:0000313" key="4">
    <source>
        <dbReference type="EMBL" id="CAG5873712.1"/>
    </source>
</evidence>
<dbReference type="InterPro" id="IPR002528">
    <property type="entry name" value="MATE_fam"/>
</dbReference>
<feature type="transmembrane region" description="Helical" evidence="3">
    <location>
        <begin position="201"/>
        <end position="222"/>
    </location>
</feature>
<feature type="compositionally biased region" description="Low complexity" evidence="2">
    <location>
        <begin position="9"/>
        <end position="26"/>
    </location>
</feature>
<evidence type="ECO:0000256" key="2">
    <source>
        <dbReference type="SAM" id="MobiDB-lite"/>
    </source>
</evidence>
<protein>
    <submittedName>
        <fullName evidence="4">(Atlantic silverside) hypothetical protein</fullName>
    </submittedName>
</protein>
<name>A0A8S4ANZ4_9TELE</name>
<keyword evidence="5" id="KW-1185">Reference proteome</keyword>
<evidence type="ECO:0000313" key="5">
    <source>
        <dbReference type="Proteomes" id="UP000677803"/>
    </source>
</evidence>
<feature type="region of interest" description="Disordered" evidence="2">
    <location>
        <begin position="294"/>
        <end position="321"/>
    </location>
</feature>
<dbReference type="GO" id="GO:0015297">
    <property type="term" value="F:antiporter activity"/>
    <property type="evidence" value="ECO:0007669"/>
    <property type="project" value="InterPro"/>
</dbReference>
<feature type="compositionally biased region" description="Polar residues" evidence="2">
    <location>
        <begin position="360"/>
        <end position="389"/>
    </location>
</feature>
<sequence>MEEQGSLEPAHPGSGAGPVAGAPVGKVAGPSGDEGATMASSKLFWCACVKRWLPPAYREELYHVLRLTGPLLLSRILNFLMPFVNTIFCGHIGNPELAGYALASATINVTTTATGYGLALACDTLISQTFGSKNMRRVGVILQRIYTVLQFFDALLCVCSGILVGSGMQKIAALSNLVSYYCIGLPVGIALMFHAQLRILGLWLGLLICVFIQTGFFLFLIYKLNWKKVTHKAQLRAGKTVVVTPKRPTSMVLNDGMLPDITDYPETLNSEASQKTDGYSPVTTQDQVLRAANQAEGDNPTRGSTEGNAEHGKNTSSIKHQGQLSMSQLIKRRGLALLVSVFLLAIGVAFHFAFPPPEPSAQSRANFTQNWTNDSTPSPLETLNPTSTF</sequence>
<dbReference type="Proteomes" id="UP000677803">
    <property type="component" value="Unassembled WGS sequence"/>
</dbReference>
<organism evidence="4 5">
    <name type="scientific">Menidia menidia</name>
    <name type="common">Atlantic silverside</name>
    <dbReference type="NCBI Taxonomy" id="238744"/>
    <lineage>
        <taxon>Eukaryota</taxon>
        <taxon>Metazoa</taxon>
        <taxon>Chordata</taxon>
        <taxon>Craniata</taxon>
        <taxon>Vertebrata</taxon>
        <taxon>Euteleostomi</taxon>
        <taxon>Actinopterygii</taxon>
        <taxon>Neopterygii</taxon>
        <taxon>Teleostei</taxon>
        <taxon>Neoteleostei</taxon>
        <taxon>Acanthomorphata</taxon>
        <taxon>Ovalentaria</taxon>
        <taxon>Atherinomorphae</taxon>
        <taxon>Atheriniformes</taxon>
        <taxon>Atherinopsidae</taxon>
        <taxon>Menidiinae</taxon>
        <taxon>Menidia</taxon>
    </lineage>
</organism>
<reference evidence="4" key="1">
    <citation type="submission" date="2021-05" db="EMBL/GenBank/DDBJ databases">
        <authorList>
            <person name="Tigano A."/>
        </authorList>
    </citation>
    <scope>NUCLEOTIDE SEQUENCE</scope>
</reference>
<comment type="similarity">
    <text evidence="1">Belongs to the multi antimicrobial extrusion (MATE) (TC 2.A.66.1) family.</text>
</comment>
<keyword evidence="3" id="KW-1133">Transmembrane helix</keyword>
<evidence type="ECO:0000256" key="1">
    <source>
        <dbReference type="ARBA" id="ARBA00010199"/>
    </source>
</evidence>